<dbReference type="EMBL" id="JBBWWQ010000006">
    <property type="protein sequence ID" value="KAK8944853.1"/>
    <property type="molecule type" value="Genomic_DNA"/>
</dbReference>
<accession>A0AAP0BP74</accession>
<feature type="transmembrane region" description="Helical" evidence="1">
    <location>
        <begin position="251"/>
        <end position="272"/>
    </location>
</feature>
<keyword evidence="1" id="KW-1133">Transmembrane helix</keyword>
<proteinExistence type="predicted"/>
<evidence type="ECO:0000313" key="3">
    <source>
        <dbReference type="EMBL" id="KAK8944853.1"/>
    </source>
</evidence>
<protein>
    <recommendedName>
        <fullName evidence="2">SnoaL-like domain-containing protein</fullName>
    </recommendedName>
</protein>
<keyword evidence="1" id="KW-0812">Transmembrane</keyword>
<dbReference type="AlphaFoldDB" id="A0AAP0BP74"/>
<name>A0AAP0BP74_9ASPA</name>
<dbReference type="Pfam" id="PF12680">
    <property type="entry name" value="SnoaL_2"/>
    <property type="match status" value="1"/>
</dbReference>
<evidence type="ECO:0000259" key="2">
    <source>
        <dbReference type="Pfam" id="PF12680"/>
    </source>
</evidence>
<organism evidence="3 4">
    <name type="scientific">Platanthera zijinensis</name>
    <dbReference type="NCBI Taxonomy" id="2320716"/>
    <lineage>
        <taxon>Eukaryota</taxon>
        <taxon>Viridiplantae</taxon>
        <taxon>Streptophyta</taxon>
        <taxon>Embryophyta</taxon>
        <taxon>Tracheophyta</taxon>
        <taxon>Spermatophyta</taxon>
        <taxon>Magnoliopsida</taxon>
        <taxon>Liliopsida</taxon>
        <taxon>Asparagales</taxon>
        <taxon>Orchidaceae</taxon>
        <taxon>Orchidoideae</taxon>
        <taxon>Orchideae</taxon>
        <taxon>Orchidinae</taxon>
        <taxon>Platanthera</taxon>
    </lineage>
</organism>
<dbReference type="Gene3D" id="3.10.450.50">
    <property type="match status" value="1"/>
</dbReference>
<evidence type="ECO:0000313" key="4">
    <source>
        <dbReference type="Proteomes" id="UP001418222"/>
    </source>
</evidence>
<sequence>MATQLQSLCPVLRPSSKTQFFACSRVLLWPCISPVKLPPKIGQAQAVALRLKKIRYVDLAPKCRATTPGMGEPFPSSPLTDLVKSFYEHLNKKDMKKLKEQFDSSCVFEDLAYPSSFKGEQQVHCFLAELSTAMGQNVRFRIDDVYEEGKQNAGARWHLEWDERAIPFTKGCSFFYCSQNATSLLIKKACVFVESPLKPGAVVLDLLRLITSFFDKFPKLAVWFLEKPTALFQFFMKAYKIFIEPMMMPLLLYYTHAWTYAATLLSYALSVAQKALKLLM</sequence>
<dbReference type="PANTHER" id="PTHR33698:SF1">
    <property type="entry name" value="NUCLEAR TRANSPORT FACTOR 2 (NTF2) FAMILY PROTEIN"/>
    <property type="match status" value="1"/>
</dbReference>
<gene>
    <name evidence="3" type="ORF">KSP39_PZI007662</name>
</gene>
<dbReference type="PANTHER" id="PTHR33698">
    <property type="entry name" value="NUCLEAR TRANSPORT FACTOR 2 (NTF2)-LIKE PROTEIN"/>
    <property type="match status" value="1"/>
</dbReference>
<reference evidence="3 4" key="1">
    <citation type="journal article" date="2022" name="Nat. Plants">
        <title>Genomes of leafy and leafless Platanthera orchids illuminate the evolution of mycoheterotrophy.</title>
        <authorList>
            <person name="Li M.H."/>
            <person name="Liu K.W."/>
            <person name="Li Z."/>
            <person name="Lu H.C."/>
            <person name="Ye Q.L."/>
            <person name="Zhang D."/>
            <person name="Wang J.Y."/>
            <person name="Li Y.F."/>
            <person name="Zhong Z.M."/>
            <person name="Liu X."/>
            <person name="Yu X."/>
            <person name="Liu D.K."/>
            <person name="Tu X.D."/>
            <person name="Liu B."/>
            <person name="Hao Y."/>
            <person name="Liao X.Y."/>
            <person name="Jiang Y.T."/>
            <person name="Sun W.H."/>
            <person name="Chen J."/>
            <person name="Chen Y.Q."/>
            <person name="Ai Y."/>
            <person name="Zhai J.W."/>
            <person name="Wu S.S."/>
            <person name="Zhou Z."/>
            <person name="Hsiao Y.Y."/>
            <person name="Wu W.L."/>
            <person name="Chen Y.Y."/>
            <person name="Lin Y.F."/>
            <person name="Hsu J.L."/>
            <person name="Li C.Y."/>
            <person name="Wang Z.W."/>
            <person name="Zhao X."/>
            <person name="Zhong W.Y."/>
            <person name="Ma X.K."/>
            <person name="Ma L."/>
            <person name="Huang J."/>
            <person name="Chen G.Z."/>
            <person name="Huang M.Z."/>
            <person name="Huang L."/>
            <person name="Peng D.H."/>
            <person name="Luo Y.B."/>
            <person name="Zou S.Q."/>
            <person name="Chen S.P."/>
            <person name="Lan S."/>
            <person name="Tsai W.C."/>
            <person name="Van de Peer Y."/>
            <person name="Liu Z.J."/>
        </authorList>
    </citation>
    <scope>NUCLEOTIDE SEQUENCE [LARGE SCALE GENOMIC DNA]</scope>
    <source>
        <strain evidence="3">Lor287</strain>
    </source>
</reference>
<feature type="domain" description="SnoaL-like" evidence="2">
    <location>
        <begin position="83"/>
        <end position="175"/>
    </location>
</feature>
<dbReference type="SUPFAM" id="SSF54427">
    <property type="entry name" value="NTF2-like"/>
    <property type="match status" value="1"/>
</dbReference>
<dbReference type="InterPro" id="IPR037401">
    <property type="entry name" value="SnoaL-like"/>
</dbReference>
<dbReference type="Proteomes" id="UP001418222">
    <property type="component" value="Unassembled WGS sequence"/>
</dbReference>
<keyword evidence="4" id="KW-1185">Reference proteome</keyword>
<comment type="caution">
    <text evidence="3">The sequence shown here is derived from an EMBL/GenBank/DDBJ whole genome shotgun (WGS) entry which is preliminary data.</text>
</comment>
<evidence type="ECO:0000256" key="1">
    <source>
        <dbReference type="SAM" id="Phobius"/>
    </source>
</evidence>
<dbReference type="InterPro" id="IPR032710">
    <property type="entry name" value="NTF2-like_dom_sf"/>
</dbReference>
<keyword evidence="1" id="KW-0472">Membrane</keyword>